<feature type="region of interest" description="Disordered" evidence="1">
    <location>
        <begin position="81"/>
        <end position="125"/>
    </location>
</feature>
<sequence length="1013" mass="114730">MGSSSSTTGSSGACGNTVTYTGSSQTHVSNQYHLHQFRYDYEYTQPNNPIQNAQINPQISSTREMFLSQQQVTQHHVYSVVQQPSQQHREQPHQQPQQCSSSSKHEKKKKWWKRRSSRSTDPGQPLRELLQTWSIGEVVALVHEYETMTNEKELYIHAESSRPRAATLRSDLADLLDFKWNSDVNLILPPAIFPAHKAILMQRSKYFRNLLNNSMNTVNVNVEDANVDIPTFSGLLRYLYTEEIPSASVNTSSSSSHDQHTHEHVGIITRPSKPLESDLRDLLQTGKYSDIVLVLGDEQLPVHKPILAARSPFFRSLLQRRSNSKKIVLDDTVIPKRYARVILHCMYTDKVDLTLIEACRSGLSEVESLTFTGKVNPSGFEEAMELYQIGRFLEFEHLCVCSEDIIVEQLNQDSLPQILRWSCQSHGSAWVKRQAVMYVQEEYVSLISTPSFLELDKTTLLEVVQSDFLQASEIEVLNSIIKWGEHQLIKRVEDREPNLVSSTRDSVFRNNPTKAKRRNQNRDHAFPSDLHLNDGELRDIVFELIRCVRTDHIALSNETLVNAVRRGLISIPPTHMITEEKVNPWVNNLQCPNYIRPRLYTPYYEEAKSAFRSRAGNQSNSTENLNPAAPFQSSSHLAYLNSIGRIKTLRPIIPDTLYMIDNDLHTSYSHSHPHRNTAYAQTHEINKQIQDSNKNIKQEPSSSHVNDTKSDNTAVVEDIVVEQELLNAMLYREKKLRSAHLRNLNNPISRERAARYIRLRVVREFGFPDYVAELLDHHNRASLNSSNTTSSTTQTTKDQKEGKVVQSAASSSISRSPTHSSCAYAPPPPEFHNMPDVAMNTSDERVVEQPQQQRGIPNNIPDNHTDSVLIPLLDLDLGDNLGILANTTLRTRNRTFASLNTRHPPTCNSHINRNPIQHTFVAGTLPLSSSSSSVCQSAASYSGPGYGYYDPTPRGYPQQQQHQSAEHPRQHERVSRHAHNAASSSSSSNPTTTRNNNVKSGLSSSHVHQSHYL</sequence>
<feature type="compositionally biased region" description="Polar residues" evidence="1">
    <location>
        <begin position="998"/>
        <end position="1013"/>
    </location>
</feature>
<dbReference type="Gene3D" id="3.30.710.10">
    <property type="entry name" value="Potassium Channel Kv1.1, Chain A"/>
    <property type="match status" value="2"/>
</dbReference>
<dbReference type="PROSITE" id="PS50097">
    <property type="entry name" value="BTB"/>
    <property type="match status" value="2"/>
</dbReference>
<dbReference type="SUPFAM" id="SSF54695">
    <property type="entry name" value="POZ domain"/>
    <property type="match status" value="2"/>
</dbReference>
<dbReference type="PANTHER" id="PTHR16064">
    <property type="entry name" value="BTB POZ DOMAIN CONTAINING 7"/>
    <property type="match status" value="1"/>
</dbReference>
<dbReference type="InterPro" id="IPR011705">
    <property type="entry name" value="BACK"/>
</dbReference>
<feature type="domain" description="BTB" evidence="2">
    <location>
        <begin position="182"/>
        <end position="248"/>
    </location>
</feature>
<dbReference type="SMART" id="SM00875">
    <property type="entry name" value="BACK"/>
    <property type="match status" value="1"/>
</dbReference>
<feature type="domain" description="BTB" evidence="2">
    <location>
        <begin position="289"/>
        <end position="355"/>
    </location>
</feature>
<feature type="region of interest" description="Disordered" evidence="1">
    <location>
        <begin position="782"/>
        <end position="829"/>
    </location>
</feature>
<feature type="compositionally biased region" description="Basic residues" evidence="1">
    <location>
        <begin position="105"/>
        <end position="117"/>
    </location>
</feature>
<dbReference type="Pfam" id="PF00651">
    <property type="entry name" value="BTB"/>
    <property type="match status" value="2"/>
</dbReference>
<feature type="region of interest" description="Disordered" evidence="1">
    <location>
        <begin position="946"/>
        <end position="1013"/>
    </location>
</feature>
<evidence type="ECO:0000256" key="1">
    <source>
        <dbReference type="SAM" id="MobiDB-lite"/>
    </source>
</evidence>
<dbReference type="EMBL" id="CAXLJM020000004">
    <property type="protein sequence ID" value="CAL8069960.1"/>
    <property type="molecule type" value="Genomic_DNA"/>
</dbReference>
<dbReference type="InterPro" id="IPR042345">
    <property type="entry name" value="Btbd7"/>
</dbReference>
<accession>A0ABP1PMJ0</accession>
<name>A0ABP1PMJ0_9HEXA</name>
<comment type="caution">
    <text evidence="3">The sequence shown here is derived from an EMBL/GenBank/DDBJ whole genome shotgun (WGS) entry which is preliminary data.</text>
</comment>
<feature type="compositionally biased region" description="Low complexity" evidence="1">
    <location>
        <begin position="807"/>
        <end position="821"/>
    </location>
</feature>
<feature type="compositionally biased region" description="Low complexity" evidence="1">
    <location>
        <begin position="946"/>
        <end position="957"/>
    </location>
</feature>
<dbReference type="Gene3D" id="1.25.40.420">
    <property type="match status" value="1"/>
</dbReference>
<feature type="compositionally biased region" description="Basic and acidic residues" evidence="1">
    <location>
        <begin position="964"/>
        <end position="975"/>
    </location>
</feature>
<feature type="compositionally biased region" description="Low complexity" evidence="1">
    <location>
        <begin position="980"/>
        <end position="997"/>
    </location>
</feature>
<dbReference type="InterPro" id="IPR011333">
    <property type="entry name" value="SKP1/BTB/POZ_sf"/>
</dbReference>
<evidence type="ECO:0000313" key="4">
    <source>
        <dbReference type="Proteomes" id="UP001642540"/>
    </source>
</evidence>
<feature type="compositionally biased region" description="Low complexity" evidence="1">
    <location>
        <begin position="93"/>
        <end position="102"/>
    </location>
</feature>
<protein>
    <recommendedName>
        <fullName evidence="2">BTB domain-containing protein</fullName>
    </recommendedName>
</protein>
<keyword evidence="4" id="KW-1185">Reference proteome</keyword>
<reference evidence="3 4" key="1">
    <citation type="submission" date="2024-08" db="EMBL/GenBank/DDBJ databases">
        <authorList>
            <person name="Cucini C."/>
            <person name="Frati F."/>
        </authorList>
    </citation>
    <scope>NUCLEOTIDE SEQUENCE [LARGE SCALE GENOMIC DNA]</scope>
</reference>
<proteinExistence type="predicted"/>
<organism evidence="3 4">
    <name type="scientific">Orchesella dallaii</name>
    <dbReference type="NCBI Taxonomy" id="48710"/>
    <lineage>
        <taxon>Eukaryota</taxon>
        <taxon>Metazoa</taxon>
        <taxon>Ecdysozoa</taxon>
        <taxon>Arthropoda</taxon>
        <taxon>Hexapoda</taxon>
        <taxon>Collembola</taxon>
        <taxon>Entomobryomorpha</taxon>
        <taxon>Entomobryoidea</taxon>
        <taxon>Orchesellidae</taxon>
        <taxon>Orchesellinae</taxon>
        <taxon>Orchesella</taxon>
    </lineage>
</organism>
<gene>
    <name evidence="3" type="ORF">ODALV1_LOCUS1007</name>
</gene>
<dbReference type="SMART" id="SM00225">
    <property type="entry name" value="BTB"/>
    <property type="match status" value="2"/>
</dbReference>
<evidence type="ECO:0000313" key="3">
    <source>
        <dbReference type="EMBL" id="CAL8069960.1"/>
    </source>
</evidence>
<dbReference type="InterPro" id="IPR000210">
    <property type="entry name" value="BTB/POZ_dom"/>
</dbReference>
<evidence type="ECO:0000259" key="2">
    <source>
        <dbReference type="PROSITE" id="PS50097"/>
    </source>
</evidence>
<dbReference type="Proteomes" id="UP001642540">
    <property type="component" value="Unassembled WGS sequence"/>
</dbReference>
<dbReference type="Pfam" id="PF07707">
    <property type="entry name" value="BACK"/>
    <property type="match status" value="1"/>
</dbReference>
<feature type="compositionally biased region" description="Low complexity" evidence="1">
    <location>
        <begin position="782"/>
        <end position="796"/>
    </location>
</feature>
<dbReference type="PANTHER" id="PTHR16064:SF3">
    <property type="entry name" value="BTB_POZ DOMAIN-CONTAINING PROTEIN 7"/>
    <property type="match status" value="1"/>
</dbReference>